<evidence type="ECO:0000313" key="2">
    <source>
        <dbReference type="Proteomes" id="UP000288547"/>
    </source>
</evidence>
<name>A0A3S3ZD82_9MICO</name>
<proteinExistence type="predicted"/>
<comment type="caution">
    <text evidence="1">The sequence shown here is derived from an EMBL/GenBank/DDBJ whole genome shotgun (WGS) entry which is preliminary data.</text>
</comment>
<reference evidence="1 2" key="1">
    <citation type="submission" date="2018-12" db="EMBL/GenBank/DDBJ databases">
        <authorList>
            <person name="Li F."/>
        </authorList>
    </citation>
    <scope>NUCLEOTIDE SEQUENCE [LARGE SCALE GENOMIC DNA]</scope>
    <source>
        <strain evidence="1 2">11W25H-1</strain>
    </source>
</reference>
<dbReference type="EMBL" id="RZNB01000001">
    <property type="protein sequence ID" value="RWZ52948.1"/>
    <property type="molecule type" value="Genomic_DNA"/>
</dbReference>
<evidence type="ECO:0000313" key="1">
    <source>
        <dbReference type="EMBL" id="RWZ52948.1"/>
    </source>
</evidence>
<organism evidence="1 2">
    <name type="scientific">Labedella phragmitis</name>
    <dbReference type="NCBI Taxonomy" id="2498849"/>
    <lineage>
        <taxon>Bacteria</taxon>
        <taxon>Bacillati</taxon>
        <taxon>Actinomycetota</taxon>
        <taxon>Actinomycetes</taxon>
        <taxon>Micrococcales</taxon>
        <taxon>Microbacteriaceae</taxon>
        <taxon>Labedella</taxon>
    </lineage>
</organism>
<keyword evidence="2" id="KW-1185">Reference proteome</keyword>
<gene>
    <name evidence="1" type="ORF">ELQ90_03155</name>
</gene>
<accession>A0A3S3ZD82</accession>
<dbReference type="Proteomes" id="UP000288547">
    <property type="component" value="Unassembled WGS sequence"/>
</dbReference>
<sequence>MFTTGTDAPLQTAEVMRHVPGPVLLVSVGIVSVAVYAPDGAPSEVAKTTGVPGVVVTAVTSCSTPGPAMVKGKLPTPPIVCFPVAP</sequence>
<dbReference type="AlphaFoldDB" id="A0A3S3ZD82"/>
<protein>
    <submittedName>
        <fullName evidence="1">Uncharacterized protein</fullName>
    </submittedName>
</protein>